<dbReference type="AlphaFoldDB" id="A0A1I5RPZ2"/>
<gene>
    <name evidence="1" type="ORF">SAMN05518683_107125</name>
</gene>
<dbReference type="SUPFAM" id="SSF51556">
    <property type="entry name" value="Metallo-dependent hydrolases"/>
    <property type="match status" value="1"/>
</dbReference>
<organism evidence="1 2">
    <name type="scientific">Salibacterium halotolerans</name>
    <dbReference type="NCBI Taxonomy" id="1884432"/>
    <lineage>
        <taxon>Bacteria</taxon>
        <taxon>Bacillati</taxon>
        <taxon>Bacillota</taxon>
        <taxon>Bacilli</taxon>
        <taxon>Bacillales</taxon>
        <taxon>Bacillaceae</taxon>
    </lineage>
</organism>
<name>A0A1I5RPZ2_9BACI</name>
<keyword evidence="2" id="KW-1185">Reference proteome</keyword>
<dbReference type="Gene3D" id="3.20.20.140">
    <property type="entry name" value="Metal-dependent hydrolases"/>
    <property type="match status" value="2"/>
</dbReference>
<proteinExistence type="predicted"/>
<evidence type="ECO:0000313" key="2">
    <source>
        <dbReference type="Proteomes" id="UP000198892"/>
    </source>
</evidence>
<sequence length="407" mass="47568">MNLQENVNDVIQKTPVLDMHTHLFPSAFHQLCLTGIDELLTYHYLVSEAFLWLDMEYASFFERPKTEQAEIVWNTLFVQRSPISEASQGILTVLQELGIPFSRDLNDIRSRFAAFDHNDYPEYLMKVANISSIVMTNNPFDAAERKYWDSHTTFSRETFLPALRVDPLISHWTEAAITLRNDGFPVSDTVNDQTIETAKQYIRSWVETMNPVYIAASLPWDFPKSNVESALLERCVLAVCQDYNLPLSLMIGTKRGLNPDLQMGGDSTGQFNFEYLENICMQHPNQKFLITMLSRENQYELTVLAQKFRNVMVFGCWWYLNTPQFMEEITQMRMSQLGIRFIPQHSDCRVMEQLIYKWKHFKDVFSGLLYKHYEALETKGIPVSRSDIENDVYAMFQTNFRHFITKK</sequence>
<dbReference type="InterPro" id="IPR032466">
    <property type="entry name" value="Metal_Hydrolase"/>
</dbReference>
<evidence type="ECO:0000313" key="1">
    <source>
        <dbReference type="EMBL" id="SFP60467.1"/>
    </source>
</evidence>
<dbReference type="EMBL" id="FOXD01000007">
    <property type="protein sequence ID" value="SFP60467.1"/>
    <property type="molecule type" value="Genomic_DNA"/>
</dbReference>
<dbReference type="OrthoDB" id="2370360at2"/>
<dbReference type="Gene3D" id="1.10.2020.10">
    <property type="entry name" value="uronate isomerase, domain 2, chain A"/>
    <property type="match status" value="1"/>
</dbReference>
<protein>
    <recommendedName>
        <fullName evidence="3">Glucuronate isomerase</fullName>
    </recommendedName>
</protein>
<dbReference type="STRING" id="1884432.SAMN05518683_107125"/>
<dbReference type="Proteomes" id="UP000198892">
    <property type="component" value="Unassembled WGS sequence"/>
</dbReference>
<reference evidence="2" key="1">
    <citation type="submission" date="2016-10" db="EMBL/GenBank/DDBJ databases">
        <authorList>
            <person name="Varghese N."/>
            <person name="Submissions S."/>
        </authorList>
    </citation>
    <scope>NUCLEOTIDE SEQUENCE [LARGE SCALE GENOMIC DNA]</scope>
    <source>
        <strain evidence="2">S7</strain>
    </source>
</reference>
<accession>A0A1I5RPZ2</accession>
<evidence type="ECO:0008006" key="3">
    <source>
        <dbReference type="Google" id="ProtNLM"/>
    </source>
</evidence>
<dbReference type="RefSeq" id="WP_139217085.1">
    <property type="nucleotide sequence ID" value="NZ_FOXD01000007.1"/>
</dbReference>